<name>A0A7J7N9J8_9MAGN</name>
<dbReference type="Proteomes" id="UP000541444">
    <property type="component" value="Unassembled WGS sequence"/>
</dbReference>
<dbReference type="EMBL" id="JACGCM010000971">
    <property type="protein sequence ID" value="KAF6163670.1"/>
    <property type="molecule type" value="Genomic_DNA"/>
</dbReference>
<dbReference type="Gene3D" id="3.80.10.10">
    <property type="entry name" value="Ribonuclease Inhibitor"/>
    <property type="match status" value="1"/>
</dbReference>
<evidence type="ECO:0000256" key="2">
    <source>
        <dbReference type="ARBA" id="ARBA00008834"/>
    </source>
</evidence>
<dbReference type="Gene3D" id="2.160.20.10">
    <property type="entry name" value="Single-stranded right-handed beta-helix, Pectin lyase-like"/>
    <property type="match status" value="1"/>
</dbReference>
<dbReference type="InterPro" id="IPR011050">
    <property type="entry name" value="Pectin_lyase_fold/virulence"/>
</dbReference>
<dbReference type="PRINTS" id="PR00019">
    <property type="entry name" value="LEURICHRPT"/>
</dbReference>
<keyword evidence="6" id="KW-0677">Repeat</keyword>
<evidence type="ECO:0000313" key="13">
    <source>
        <dbReference type="EMBL" id="KAF6163670.1"/>
    </source>
</evidence>
<dbReference type="OrthoDB" id="187139at2759"/>
<evidence type="ECO:0000256" key="6">
    <source>
        <dbReference type="ARBA" id="ARBA00022737"/>
    </source>
</evidence>
<dbReference type="PANTHER" id="PTHR48063:SF112">
    <property type="entry name" value="RECEPTOR LIKE PROTEIN 30-LIKE"/>
    <property type="match status" value="1"/>
</dbReference>
<dbReference type="InterPro" id="IPR046956">
    <property type="entry name" value="RLP23-like"/>
</dbReference>
<accession>A0A7J7N9J8</accession>
<dbReference type="AlphaFoldDB" id="A0A7J7N9J8"/>
<evidence type="ECO:0000256" key="4">
    <source>
        <dbReference type="ARBA" id="ARBA00022692"/>
    </source>
</evidence>
<keyword evidence="4" id="KW-0812">Transmembrane</keyword>
<dbReference type="InterPro" id="IPR012334">
    <property type="entry name" value="Pectin_lyas_fold"/>
</dbReference>
<evidence type="ECO:0000313" key="14">
    <source>
        <dbReference type="Proteomes" id="UP000541444"/>
    </source>
</evidence>
<keyword evidence="7 12" id="KW-0378">Hydrolase</keyword>
<dbReference type="GO" id="GO:0005975">
    <property type="term" value="P:carbohydrate metabolic process"/>
    <property type="evidence" value="ECO:0007669"/>
    <property type="project" value="InterPro"/>
</dbReference>
<dbReference type="SUPFAM" id="SSF52058">
    <property type="entry name" value="L domain-like"/>
    <property type="match status" value="1"/>
</dbReference>
<comment type="subcellular location">
    <subcellularLocation>
        <location evidence="1">Membrane</location>
        <topology evidence="1">Single-pass type I membrane protein</topology>
    </subcellularLocation>
</comment>
<dbReference type="FunFam" id="3.80.10.10:FF:000041">
    <property type="entry name" value="LRR receptor-like serine/threonine-protein kinase ERECTA"/>
    <property type="match status" value="1"/>
</dbReference>
<evidence type="ECO:0000256" key="3">
    <source>
        <dbReference type="ARBA" id="ARBA00022614"/>
    </source>
</evidence>
<sequence length="419" mass="45772">MATARVGGATEDGVPCFNNQHRSDDDWAQALTFHNCYNLKIQHLNLLNNAKGHLALDACSDATVSNVFISAPGNSPNTDDIDIVSSSHIEILDNTIKSGDDCVVINGGSSFINIGHVQYGPGHGIRYSLWEKCEKPSENGAHEAVEEVHVSNCNIITSTMYGLRIKTWQIGADILFGQNIGCKSLLVFLGSFLTIMGAIQASVYYSGAILSELCNLTDLQILDLSHNHLLGTIPRCFNNFSILVTQQIKYYGIFGEKLKLVMKGVELEYTNTLGLVRSIDLSSNNLSGEIPTEVTSLQGLSSLNLSNNYLIGKIPGTLGNMSSLESLDFLVNQISSVIPHNLSSLTFLSYLNLSYNNLSREIPLSTQLQSLSEFSYIGNLELCGPPLKKVVPKKKMVTVWQKTVKSLGYIGFMLACHLD</sequence>
<evidence type="ECO:0000256" key="12">
    <source>
        <dbReference type="RuleBase" id="RU361169"/>
    </source>
</evidence>
<evidence type="ECO:0000256" key="10">
    <source>
        <dbReference type="ARBA" id="ARBA00023180"/>
    </source>
</evidence>
<dbReference type="Pfam" id="PF00295">
    <property type="entry name" value="Glyco_hydro_28"/>
    <property type="match status" value="1"/>
</dbReference>
<keyword evidence="3" id="KW-0433">Leucine-rich repeat</keyword>
<evidence type="ECO:0000256" key="8">
    <source>
        <dbReference type="ARBA" id="ARBA00022989"/>
    </source>
</evidence>
<keyword evidence="11 12" id="KW-0326">Glycosidase</keyword>
<evidence type="ECO:0000256" key="9">
    <source>
        <dbReference type="ARBA" id="ARBA00023136"/>
    </source>
</evidence>
<keyword evidence="5" id="KW-0732">Signal</keyword>
<gene>
    <name evidence="13" type="ORF">GIB67_036130</name>
</gene>
<dbReference type="GO" id="GO:0016020">
    <property type="term" value="C:membrane"/>
    <property type="evidence" value="ECO:0007669"/>
    <property type="project" value="UniProtKB-SubCell"/>
</dbReference>
<evidence type="ECO:0000256" key="7">
    <source>
        <dbReference type="ARBA" id="ARBA00022801"/>
    </source>
</evidence>
<proteinExistence type="inferred from homology"/>
<dbReference type="InterPro" id="IPR001611">
    <property type="entry name" value="Leu-rich_rpt"/>
</dbReference>
<evidence type="ECO:0000256" key="1">
    <source>
        <dbReference type="ARBA" id="ARBA00004479"/>
    </source>
</evidence>
<protein>
    <submittedName>
        <fullName evidence="13">Uncharacterized protein</fullName>
    </submittedName>
</protein>
<dbReference type="PANTHER" id="PTHR48063">
    <property type="entry name" value="LRR RECEPTOR-LIKE KINASE"/>
    <property type="match status" value="1"/>
</dbReference>
<keyword evidence="8" id="KW-1133">Transmembrane helix</keyword>
<keyword evidence="9" id="KW-0472">Membrane</keyword>
<comment type="similarity">
    <text evidence="2 12">Belongs to the glycosyl hydrolase 28 family.</text>
</comment>
<keyword evidence="10" id="KW-0325">Glycoprotein</keyword>
<dbReference type="SUPFAM" id="SSF51126">
    <property type="entry name" value="Pectin lyase-like"/>
    <property type="match status" value="1"/>
</dbReference>
<dbReference type="InterPro" id="IPR032675">
    <property type="entry name" value="LRR_dom_sf"/>
</dbReference>
<keyword evidence="14" id="KW-1185">Reference proteome</keyword>
<dbReference type="Pfam" id="PF00560">
    <property type="entry name" value="LRR_1"/>
    <property type="match status" value="4"/>
</dbReference>
<evidence type="ECO:0000256" key="5">
    <source>
        <dbReference type="ARBA" id="ARBA00022729"/>
    </source>
</evidence>
<comment type="caution">
    <text evidence="13">The sequence shown here is derived from an EMBL/GenBank/DDBJ whole genome shotgun (WGS) entry which is preliminary data.</text>
</comment>
<dbReference type="GO" id="GO:0004650">
    <property type="term" value="F:polygalacturonase activity"/>
    <property type="evidence" value="ECO:0007669"/>
    <property type="project" value="InterPro"/>
</dbReference>
<organism evidence="13 14">
    <name type="scientific">Kingdonia uniflora</name>
    <dbReference type="NCBI Taxonomy" id="39325"/>
    <lineage>
        <taxon>Eukaryota</taxon>
        <taxon>Viridiplantae</taxon>
        <taxon>Streptophyta</taxon>
        <taxon>Embryophyta</taxon>
        <taxon>Tracheophyta</taxon>
        <taxon>Spermatophyta</taxon>
        <taxon>Magnoliopsida</taxon>
        <taxon>Ranunculales</taxon>
        <taxon>Circaeasteraceae</taxon>
        <taxon>Kingdonia</taxon>
    </lineage>
</organism>
<reference evidence="13 14" key="1">
    <citation type="journal article" date="2020" name="IScience">
        <title>Genome Sequencing of the Endangered Kingdonia uniflora (Circaeasteraceae, Ranunculales) Reveals Potential Mechanisms of Evolutionary Specialization.</title>
        <authorList>
            <person name="Sun Y."/>
            <person name="Deng T."/>
            <person name="Zhang A."/>
            <person name="Moore M.J."/>
            <person name="Landis J.B."/>
            <person name="Lin N."/>
            <person name="Zhang H."/>
            <person name="Zhang X."/>
            <person name="Huang J."/>
            <person name="Zhang X."/>
            <person name="Sun H."/>
            <person name="Wang H."/>
        </authorList>
    </citation>
    <scope>NUCLEOTIDE SEQUENCE [LARGE SCALE GENOMIC DNA]</scope>
    <source>
        <strain evidence="13">TB1705</strain>
        <tissue evidence="13">Leaf</tissue>
    </source>
</reference>
<dbReference type="InterPro" id="IPR000743">
    <property type="entry name" value="Glyco_hydro_28"/>
</dbReference>
<evidence type="ECO:0000256" key="11">
    <source>
        <dbReference type="ARBA" id="ARBA00023295"/>
    </source>
</evidence>